<sequence length="78" mass="8186">YASKPAEAYEPRASVYPSSEDLVSSSDESGSETDERDEGEGPSPLTGQGEEEDLGLNFLPSRSAGTRLDAYTVGIVAS</sequence>
<feature type="region of interest" description="Disordered" evidence="1">
    <location>
        <begin position="1"/>
        <end position="63"/>
    </location>
</feature>
<evidence type="ECO:0000313" key="3">
    <source>
        <dbReference type="Proteomes" id="UP000017836"/>
    </source>
</evidence>
<dbReference type="HOGENOM" id="CLU_2629073_0_0_1"/>
<dbReference type="EMBL" id="KI396522">
    <property type="protein sequence ID" value="ERM97297.1"/>
    <property type="molecule type" value="Genomic_DNA"/>
</dbReference>
<evidence type="ECO:0000256" key="1">
    <source>
        <dbReference type="SAM" id="MobiDB-lite"/>
    </source>
</evidence>
<dbReference type="Proteomes" id="UP000017836">
    <property type="component" value="Unassembled WGS sequence"/>
</dbReference>
<reference evidence="3" key="1">
    <citation type="journal article" date="2013" name="Science">
        <title>The Amborella genome and the evolution of flowering plants.</title>
        <authorList>
            <consortium name="Amborella Genome Project"/>
        </authorList>
    </citation>
    <scope>NUCLEOTIDE SEQUENCE [LARGE SCALE GENOMIC DNA]</scope>
</reference>
<keyword evidence="3" id="KW-1185">Reference proteome</keyword>
<dbReference type="AlphaFoldDB" id="U5CX81"/>
<feature type="compositionally biased region" description="Low complexity" evidence="1">
    <location>
        <begin position="18"/>
        <end position="28"/>
    </location>
</feature>
<proteinExistence type="predicted"/>
<feature type="compositionally biased region" description="Acidic residues" evidence="1">
    <location>
        <begin position="29"/>
        <end position="40"/>
    </location>
</feature>
<organism evidence="2 3">
    <name type="scientific">Amborella trichopoda</name>
    <dbReference type="NCBI Taxonomy" id="13333"/>
    <lineage>
        <taxon>Eukaryota</taxon>
        <taxon>Viridiplantae</taxon>
        <taxon>Streptophyta</taxon>
        <taxon>Embryophyta</taxon>
        <taxon>Tracheophyta</taxon>
        <taxon>Spermatophyta</taxon>
        <taxon>Magnoliopsida</taxon>
        <taxon>Amborellales</taxon>
        <taxon>Amborellaceae</taxon>
        <taxon>Amborella</taxon>
    </lineage>
</organism>
<evidence type="ECO:0000313" key="2">
    <source>
        <dbReference type="EMBL" id="ERM97297.1"/>
    </source>
</evidence>
<dbReference type="Gramene" id="ERM97297">
    <property type="protein sequence ID" value="ERM97297"/>
    <property type="gene ID" value="AMTR_s05739p00004020"/>
</dbReference>
<gene>
    <name evidence="2" type="ORF">AMTR_s05739p00004020</name>
</gene>
<name>U5CX81_AMBTC</name>
<feature type="non-terminal residue" evidence="2">
    <location>
        <position position="1"/>
    </location>
</feature>
<protein>
    <submittedName>
        <fullName evidence="2">Uncharacterized protein</fullName>
    </submittedName>
</protein>
<accession>U5CX81</accession>